<name>A0A934V5A6_9PSEU</name>
<dbReference type="PANTHER" id="PTHR30399">
    <property type="entry name" value="UNCHARACTERIZED PROTEIN YGJP"/>
    <property type="match status" value="1"/>
</dbReference>
<dbReference type="EMBL" id="JAENJH010000015">
    <property type="protein sequence ID" value="MBK1789266.1"/>
    <property type="molecule type" value="Genomic_DNA"/>
</dbReference>
<dbReference type="InterPro" id="IPR053136">
    <property type="entry name" value="UTP_pyrophosphatase-like"/>
</dbReference>
<protein>
    <submittedName>
        <fullName evidence="2">M48 family metallopeptidase</fullName>
    </submittedName>
</protein>
<sequence>MWTTRGCDLAAILVVGICPYGGRVADARVPSLRNRDKDKRQPAVPEQKIEVRRSARRRRTVTAYRDGDTLVVLIPAKMSQAEEEHWVAEMQRKLQRTESRRASPARASDEALLLRCAELSRRYLDDTTKPASVRWVPPMRTRWASCTPVDRTIRVSERLRDVPPWVLDYVLVHELAHLRVAQHNAKFWALVQRYPKTERAIGYLEGLSSAAGLGITGLDAED</sequence>
<reference evidence="2" key="1">
    <citation type="submission" date="2020-12" db="EMBL/GenBank/DDBJ databases">
        <title>Prauserella sp. ASG 168, a novel actinomycete isolated from cave rock.</title>
        <authorList>
            <person name="Suriyachadkun C."/>
        </authorList>
    </citation>
    <scope>NUCLEOTIDE SEQUENCE</scope>
    <source>
        <strain evidence="2">ASG 168</strain>
    </source>
</reference>
<accession>A0A934V5A6</accession>
<evidence type="ECO:0000313" key="3">
    <source>
        <dbReference type="Proteomes" id="UP000635245"/>
    </source>
</evidence>
<evidence type="ECO:0000313" key="2">
    <source>
        <dbReference type="EMBL" id="MBK1789266.1"/>
    </source>
</evidence>
<dbReference type="PANTHER" id="PTHR30399:SF1">
    <property type="entry name" value="UTP PYROPHOSPHATASE"/>
    <property type="match status" value="1"/>
</dbReference>
<proteinExistence type="predicted"/>
<dbReference type="Proteomes" id="UP000635245">
    <property type="component" value="Unassembled WGS sequence"/>
</dbReference>
<evidence type="ECO:0000259" key="1">
    <source>
        <dbReference type="Pfam" id="PF01863"/>
    </source>
</evidence>
<keyword evidence="3" id="KW-1185">Reference proteome</keyword>
<organism evidence="2 3">
    <name type="scientific">Prauserella cavernicola</name>
    <dbReference type="NCBI Taxonomy" id="2800127"/>
    <lineage>
        <taxon>Bacteria</taxon>
        <taxon>Bacillati</taxon>
        <taxon>Actinomycetota</taxon>
        <taxon>Actinomycetes</taxon>
        <taxon>Pseudonocardiales</taxon>
        <taxon>Pseudonocardiaceae</taxon>
        <taxon>Prauserella</taxon>
    </lineage>
</organism>
<dbReference type="Gene3D" id="3.30.2010.10">
    <property type="entry name" value="Metalloproteases ('zincins'), catalytic domain"/>
    <property type="match status" value="1"/>
</dbReference>
<dbReference type="CDD" id="cd07344">
    <property type="entry name" value="M48_yhfN_like"/>
    <property type="match status" value="1"/>
</dbReference>
<dbReference type="InterPro" id="IPR002725">
    <property type="entry name" value="YgjP-like_metallopeptidase"/>
</dbReference>
<dbReference type="Pfam" id="PF01863">
    <property type="entry name" value="YgjP-like"/>
    <property type="match status" value="1"/>
</dbReference>
<comment type="caution">
    <text evidence="2">The sequence shown here is derived from an EMBL/GenBank/DDBJ whole genome shotgun (WGS) entry which is preliminary data.</text>
</comment>
<feature type="domain" description="YgjP-like metallopeptidase" evidence="1">
    <location>
        <begin position="118"/>
        <end position="194"/>
    </location>
</feature>
<gene>
    <name evidence="2" type="ORF">JHE00_33470</name>
</gene>
<dbReference type="AlphaFoldDB" id="A0A934V5A6"/>